<evidence type="ECO:0000256" key="1">
    <source>
        <dbReference type="ARBA" id="ARBA00004651"/>
    </source>
</evidence>
<evidence type="ECO:0000313" key="12">
    <source>
        <dbReference type="EMBL" id="ARU57738.1"/>
    </source>
</evidence>
<dbReference type="PANTHER" id="PTHR32089">
    <property type="entry name" value="METHYL-ACCEPTING CHEMOTAXIS PROTEIN MCPB"/>
    <property type="match status" value="1"/>
</dbReference>
<name>A0A1Y0IB56_9GAMM</name>
<dbReference type="CDD" id="cd11386">
    <property type="entry name" value="MCP_signal"/>
    <property type="match status" value="1"/>
</dbReference>
<reference evidence="12 13" key="1">
    <citation type="submission" date="2017-05" db="EMBL/GenBank/DDBJ databases">
        <title>Genomic insights into alkan degradation activity of Oleiphilus messinensis.</title>
        <authorList>
            <person name="Kozyavkin S.A."/>
            <person name="Slesarev A.I."/>
            <person name="Golyshin P.N."/>
            <person name="Korzhenkov A."/>
            <person name="Golyshina O.N."/>
            <person name="Toshchakov S.V."/>
        </authorList>
    </citation>
    <scope>NUCLEOTIDE SEQUENCE [LARGE SCALE GENOMIC DNA]</scope>
    <source>
        <strain evidence="12 13">ME102</strain>
    </source>
</reference>
<dbReference type="InterPro" id="IPR004089">
    <property type="entry name" value="MCPsignal_dom"/>
</dbReference>
<dbReference type="InterPro" id="IPR033479">
    <property type="entry name" value="dCache_1"/>
</dbReference>
<dbReference type="PANTHER" id="PTHR32089:SF120">
    <property type="entry name" value="METHYL-ACCEPTING CHEMOTAXIS PROTEIN TLPQ"/>
    <property type="match status" value="1"/>
</dbReference>
<comment type="similarity">
    <text evidence="8">Belongs to the methyl-accepting chemotaxis (MCP) protein family.</text>
</comment>
<sequence length="663" mass="71872">MKTKHRLLVSFLTLGLIPAIFIGYLSLDVASQSLKDQAFQQLTAIRAIKQTQIEGYLELKQNELEILTETVSRLIQTRSSEQASASAHQNHDFFEKYINTLGYYDLFIISAEGDILYTVARESDYQTNLQHGAYANSGLGQLFKQVRDTRTFGLVDFSPYAPSAGEPAAFIAQPITLDNQVQLVVALQLSINKINEVMTQRDGMGETGESYLVGGDKRMRSDSYLDPEHHSVIASFAGSVAQNGVDTEGVNAALKGITDTRIITDYNGNPVLSAFTPISIHGVTWVLLAEIDEAEALAPVSTLQTLLISVVCATVILVIALALRLAYSILRPLGGEPDEMKAISERIADGDLTMSFRQHGVSAGVYGAMHRMNQELNKVIGNILDASTLLSTTAEQTSAVSVQTNMSLDEQQENISQVHHAMQEMTTTIHQVAVNATEVADATEQASGLSNETRSSIQDTITAFNDLTRKVHSAETKIKQVEERTNSIGSVLEVIRSIADQTNLLALNAAIESARAGEQGRGFSVVADEVRQLAQKTQESTTHIHTMIAELQQHTREAVDVMHESADYSDTTRTRAEKTADLVAESNLKIELIAQRTTEIAAAVTQQNQVSEEINQSLTAISDAARQNAAGAAQTSAASVQLSDLAGQLHGVTGRFKIASAAR</sequence>
<dbReference type="Pfam" id="PF02743">
    <property type="entry name" value="dCache_1"/>
    <property type="match status" value="1"/>
</dbReference>
<keyword evidence="7 9" id="KW-0807">Transducer</keyword>
<dbReference type="Gene3D" id="3.30.450.20">
    <property type="entry name" value="PAS domain"/>
    <property type="match status" value="1"/>
</dbReference>
<evidence type="ECO:0000259" key="11">
    <source>
        <dbReference type="PROSITE" id="PS50111"/>
    </source>
</evidence>
<dbReference type="SUPFAM" id="SSF58104">
    <property type="entry name" value="Methyl-accepting chemotaxis protein (MCP) signaling domain"/>
    <property type="match status" value="1"/>
</dbReference>
<dbReference type="KEGG" id="ome:OLMES_3717"/>
<accession>A0A1Y0IB56</accession>
<dbReference type="Pfam" id="PF00015">
    <property type="entry name" value="MCPsignal"/>
    <property type="match status" value="1"/>
</dbReference>
<organism evidence="12 13">
    <name type="scientific">Oleiphilus messinensis</name>
    <dbReference type="NCBI Taxonomy" id="141451"/>
    <lineage>
        <taxon>Bacteria</taxon>
        <taxon>Pseudomonadati</taxon>
        <taxon>Pseudomonadota</taxon>
        <taxon>Gammaproteobacteria</taxon>
        <taxon>Oceanospirillales</taxon>
        <taxon>Oleiphilaceae</taxon>
        <taxon>Oleiphilus</taxon>
    </lineage>
</organism>
<dbReference type="RefSeq" id="WP_087462604.1">
    <property type="nucleotide sequence ID" value="NZ_CP021425.1"/>
</dbReference>
<dbReference type="SMART" id="SM00283">
    <property type="entry name" value="MA"/>
    <property type="match status" value="1"/>
</dbReference>
<proteinExistence type="inferred from homology"/>
<keyword evidence="6 10" id="KW-0472">Membrane</keyword>
<keyword evidence="3" id="KW-0145">Chemotaxis</keyword>
<evidence type="ECO:0000256" key="5">
    <source>
        <dbReference type="ARBA" id="ARBA00022989"/>
    </source>
</evidence>
<feature type="domain" description="Methyl-accepting transducer" evidence="11">
    <location>
        <begin position="386"/>
        <end position="622"/>
    </location>
</feature>
<gene>
    <name evidence="12" type="ORF">OLMES_3717</name>
</gene>
<evidence type="ECO:0000256" key="6">
    <source>
        <dbReference type="ARBA" id="ARBA00023136"/>
    </source>
</evidence>
<comment type="subcellular location">
    <subcellularLocation>
        <location evidence="1">Cell membrane</location>
        <topology evidence="1">Multi-pass membrane protein</topology>
    </subcellularLocation>
</comment>
<evidence type="ECO:0000256" key="3">
    <source>
        <dbReference type="ARBA" id="ARBA00022500"/>
    </source>
</evidence>
<dbReference type="Proteomes" id="UP000196027">
    <property type="component" value="Chromosome"/>
</dbReference>
<feature type="transmembrane region" description="Helical" evidence="10">
    <location>
        <begin position="7"/>
        <end position="27"/>
    </location>
</feature>
<evidence type="ECO:0000256" key="4">
    <source>
        <dbReference type="ARBA" id="ARBA00022692"/>
    </source>
</evidence>
<dbReference type="PROSITE" id="PS50111">
    <property type="entry name" value="CHEMOTAXIS_TRANSDUC_2"/>
    <property type="match status" value="1"/>
</dbReference>
<evidence type="ECO:0000256" key="8">
    <source>
        <dbReference type="ARBA" id="ARBA00029447"/>
    </source>
</evidence>
<dbReference type="GO" id="GO:0007165">
    <property type="term" value="P:signal transduction"/>
    <property type="evidence" value="ECO:0007669"/>
    <property type="project" value="UniProtKB-KW"/>
</dbReference>
<dbReference type="EMBL" id="CP021425">
    <property type="protein sequence ID" value="ARU57738.1"/>
    <property type="molecule type" value="Genomic_DNA"/>
</dbReference>
<keyword evidence="4 10" id="KW-0812">Transmembrane</keyword>
<dbReference type="OrthoDB" id="9806704at2"/>
<protein>
    <submittedName>
        <fullName evidence="12">Methyl-accepting chemotaxis protein</fullName>
    </submittedName>
</protein>
<keyword evidence="5 10" id="KW-1133">Transmembrane helix</keyword>
<keyword evidence="2" id="KW-1003">Cell membrane</keyword>
<dbReference type="GO" id="GO:0006935">
    <property type="term" value="P:chemotaxis"/>
    <property type="evidence" value="ECO:0007669"/>
    <property type="project" value="UniProtKB-KW"/>
</dbReference>
<dbReference type="GO" id="GO:0005886">
    <property type="term" value="C:plasma membrane"/>
    <property type="evidence" value="ECO:0007669"/>
    <property type="project" value="UniProtKB-SubCell"/>
</dbReference>
<evidence type="ECO:0000256" key="9">
    <source>
        <dbReference type="PROSITE-ProRule" id="PRU00284"/>
    </source>
</evidence>
<evidence type="ECO:0000256" key="7">
    <source>
        <dbReference type="ARBA" id="ARBA00023224"/>
    </source>
</evidence>
<evidence type="ECO:0000313" key="13">
    <source>
        <dbReference type="Proteomes" id="UP000196027"/>
    </source>
</evidence>
<evidence type="ECO:0000256" key="2">
    <source>
        <dbReference type="ARBA" id="ARBA00022475"/>
    </source>
</evidence>
<keyword evidence="13" id="KW-1185">Reference proteome</keyword>
<dbReference type="Gene3D" id="1.10.287.950">
    <property type="entry name" value="Methyl-accepting chemotaxis protein"/>
    <property type="match status" value="1"/>
</dbReference>
<evidence type="ECO:0000256" key="10">
    <source>
        <dbReference type="SAM" id="Phobius"/>
    </source>
</evidence>
<dbReference type="FunFam" id="1.10.287.950:FF:000001">
    <property type="entry name" value="Methyl-accepting chemotaxis sensory transducer"/>
    <property type="match status" value="1"/>
</dbReference>
<dbReference type="AlphaFoldDB" id="A0A1Y0IB56"/>